<evidence type="ECO:0000256" key="3">
    <source>
        <dbReference type="PROSITE-ProRule" id="PRU00708"/>
    </source>
</evidence>
<keyword evidence="5" id="KW-1185">Reference proteome</keyword>
<feature type="repeat" description="PPR" evidence="3">
    <location>
        <begin position="68"/>
        <end position="103"/>
    </location>
</feature>
<evidence type="ECO:0000313" key="5">
    <source>
        <dbReference type="Proteomes" id="UP000237347"/>
    </source>
</evidence>
<proteinExistence type="inferred from homology"/>
<dbReference type="Pfam" id="PF13812">
    <property type="entry name" value="PPR_3"/>
    <property type="match status" value="1"/>
</dbReference>
<dbReference type="PROSITE" id="PS51375">
    <property type="entry name" value="PPR"/>
    <property type="match status" value="1"/>
</dbReference>
<dbReference type="PANTHER" id="PTHR47938">
    <property type="entry name" value="RESPIRATORY COMPLEX I CHAPERONE (CIA84), PUTATIVE (AFU_ORTHOLOGUE AFUA_2G06020)-RELATED"/>
    <property type="match status" value="1"/>
</dbReference>
<organism evidence="4 5">
    <name type="scientific">Quercus suber</name>
    <name type="common">Cork oak</name>
    <dbReference type="NCBI Taxonomy" id="58331"/>
    <lineage>
        <taxon>Eukaryota</taxon>
        <taxon>Viridiplantae</taxon>
        <taxon>Streptophyta</taxon>
        <taxon>Embryophyta</taxon>
        <taxon>Tracheophyta</taxon>
        <taxon>Spermatophyta</taxon>
        <taxon>Magnoliopsida</taxon>
        <taxon>eudicotyledons</taxon>
        <taxon>Gunneridae</taxon>
        <taxon>Pentapetalae</taxon>
        <taxon>rosids</taxon>
        <taxon>fabids</taxon>
        <taxon>Fagales</taxon>
        <taxon>Fagaceae</taxon>
        <taxon>Quercus</taxon>
    </lineage>
</organism>
<dbReference type="InterPro" id="IPR011990">
    <property type="entry name" value="TPR-like_helical_dom_sf"/>
</dbReference>
<comment type="similarity">
    <text evidence="1">Belongs to the PPR family. P subfamily.</text>
</comment>
<dbReference type="GO" id="GO:0003729">
    <property type="term" value="F:mRNA binding"/>
    <property type="evidence" value="ECO:0007669"/>
    <property type="project" value="TreeGrafter"/>
</dbReference>
<accession>A0AAW0KNS0</accession>
<reference evidence="4 5" key="1">
    <citation type="journal article" date="2018" name="Sci. Data">
        <title>The draft genome sequence of cork oak.</title>
        <authorList>
            <person name="Ramos A.M."/>
            <person name="Usie A."/>
            <person name="Barbosa P."/>
            <person name="Barros P.M."/>
            <person name="Capote T."/>
            <person name="Chaves I."/>
            <person name="Simoes F."/>
            <person name="Abreu I."/>
            <person name="Carrasquinho I."/>
            <person name="Faro C."/>
            <person name="Guimaraes J.B."/>
            <person name="Mendonca D."/>
            <person name="Nobrega F."/>
            <person name="Rodrigues L."/>
            <person name="Saibo N.J.M."/>
            <person name="Varela M.C."/>
            <person name="Egas C."/>
            <person name="Matos J."/>
            <person name="Miguel C.M."/>
            <person name="Oliveira M.M."/>
            <person name="Ricardo C.P."/>
            <person name="Goncalves S."/>
        </authorList>
    </citation>
    <scope>NUCLEOTIDE SEQUENCE [LARGE SCALE GENOMIC DNA]</scope>
    <source>
        <strain evidence="5">cv. HL8</strain>
    </source>
</reference>
<keyword evidence="2" id="KW-0677">Repeat</keyword>
<dbReference type="Proteomes" id="UP000237347">
    <property type="component" value="Unassembled WGS sequence"/>
</dbReference>
<name>A0AAW0KNS0_QUESU</name>
<dbReference type="PANTHER" id="PTHR47938:SF1">
    <property type="entry name" value="OS02G0304800 PROTEIN"/>
    <property type="match status" value="1"/>
</dbReference>
<evidence type="ECO:0000256" key="2">
    <source>
        <dbReference type="ARBA" id="ARBA00022737"/>
    </source>
</evidence>
<gene>
    <name evidence="4" type="ORF">CFP56_015660</name>
</gene>
<dbReference type="InterPro" id="IPR002885">
    <property type="entry name" value="PPR_rpt"/>
</dbReference>
<evidence type="ECO:0000256" key="1">
    <source>
        <dbReference type="ARBA" id="ARBA00007626"/>
    </source>
</evidence>
<sequence length="114" mass="12783">MEILRDMRIEGVSLDLEMLSIVLDNFIRAHQVSNEIQMFGNVEEFGLKCYTECLNVLLQCASNNCDPDVITYTKLFAASFKAHKVADALELLFDEMLSCGLIPCIGTITSFLEP</sequence>
<protein>
    <submittedName>
        <fullName evidence="4">Pentatricopeptide repeat-containing protein</fullName>
    </submittedName>
</protein>
<dbReference type="EMBL" id="PKMF04000246">
    <property type="protein sequence ID" value="KAK7841188.1"/>
    <property type="molecule type" value="Genomic_DNA"/>
</dbReference>
<dbReference type="Gene3D" id="1.25.40.10">
    <property type="entry name" value="Tetratricopeptide repeat domain"/>
    <property type="match status" value="1"/>
</dbReference>
<evidence type="ECO:0000313" key="4">
    <source>
        <dbReference type="EMBL" id="KAK7841188.1"/>
    </source>
</evidence>
<dbReference type="AlphaFoldDB" id="A0AAW0KNS0"/>
<comment type="caution">
    <text evidence="4">The sequence shown here is derived from an EMBL/GenBank/DDBJ whole genome shotgun (WGS) entry which is preliminary data.</text>
</comment>